<evidence type="ECO:0000313" key="1">
    <source>
        <dbReference type="EMBL" id="KAK7022460.1"/>
    </source>
</evidence>
<evidence type="ECO:0000313" key="2">
    <source>
        <dbReference type="Proteomes" id="UP001362999"/>
    </source>
</evidence>
<keyword evidence="2" id="KW-1185">Reference proteome</keyword>
<comment type="caution">
    <text evidence="1">The sequence shown here is derived from an EMBL/GenBank/DDBJ whole genome shotgun (WGS) entry which is preliminary data.</text>
</comment>
<accession>A0AAW0B8Z2</accession>
<proteinExistence type="predicted"/>
<dbReference type="AlphaFoldDB" id="A0AAW0B8Z2"/>
<dbReference type="EMBL" id="JAWWNJ010000037">
    <property type="protein sequence ID" value="KAK7022460.1"/>
    <property type="molecule type" value="Genomic_DNA"/>
</dbReference>
<protein>
    <recommendedName>
        <fullName evidence="3">Secreted protein</fullName>
    </recommendedName>
</protein>
<dbReference type="Proteomes" id="UP001362999">
    <property type="component" value="Unassembled WGS sequence"/>
</dbReference>
<gene>
    <name evidence="1" type="ORF">R3P38DRAFT_2961063</name>
</gene>
<sequence>MSQYPSTPSYIFPLYLLVTPLLHCERGCLALPSDLPPTPFSATSSSRARSLTAFCYVIYAYHLATAAYWKAVDCLKPQAPAFVLVLQSDRLVHPSPDFGVGFFALVALHSINSSPELCTLGPLLVTRRTNHVATNVQVYVSRAPPDPALTSTKQPQATRNLMCRTLGPPILVSYFNYCGPRPRVSDCLPPLFQANRVKPCILKAVHFLHAGVRLPVRAPPGSGHP</sequence>
<name>A0AAW0B8Z2_9AGAR</name>
<evidence type="ECO:0008006" key="3">
    <source>
        <dbReference type="Google" id="ProtNLM"/>
    </source>
</evidence>
<reference evidence="1 2" key="1">
    <citation type="journal article" date="2024" name="J Genomics">
        <title>Draft genome sequencing and assembly of Favolaschia claudopus CIRM-BRFM 2984 isolated from oak limbs.</title>
        <authorList>
            <person name="Navarro D."/>
            <person name="Drula E."/>
            <person name="Chaduli D."/>
            <person name="Cazenave R."/>
            <person name="Ahrendt S."/>
            <person name="Wang J."/>
            <person name="Lipzen A."/>
            <person name="Daum C."/>
            <person name="Barry K."/>
            <person name="Grigoriev I.V."/>
            <person name="Favel A."/>
            <person name="Rosso M.N."/>
            <person name="Martin F."/>
        </authorList>
    </citation>
    <scope>NUCLEOTIDE SEQUENCE [LARGE SCALE GENOMIC DNA]</scope>
    <source>
        <strain evidence="1 2">CIRM-BRFM 2984</strain>
    </source>
</reference>
<organism evidence="1 2">
    <name type="scientific">Favolaschia claudopus</name>
    <dbReference type="NCBI Taxonomy" id="2862362"/>
    <lineage>
        <taxon>Eukaryota</taxon>
        <taxon>Fungi</taxon>
        <taxon>Dikarya</taxon>
        <taxon>Basidiomycota</taxon>
        <taxon>Agaricomycotina</taxon>
        <taxon>Agaricomycetes</taxon>
        <taxon>Agaricomycetidae</taxon>
        <taxon>Agaricales</taxon>
        <taxon>Marasmiineae</taxon>
        <taxon>Mycenaceae</taxon>
        <taxon>Favolaschia</taxon>
    </lineage>
</organism>